<evidence type="ECO:0000313" key="7">
    <source>
        <dbReference type="Proteomes" id="UP000183063"/>
    </source>
</evidence>
<accession>A0A1H8QLR3</accession>
<dbReference type="PANTHER" id="PTHR45138">
    <property type="entry name" value="REGULATORY COMPONENTS OF SENSORY TRANSDUCTION SYSTEM"/>
    <property type="match status" value="1"/>
</dbReference>
<evidence type="ECO:0000256" key="3">
    <source>
        <dbReference type="SAM" id="Phobius"/>
    </source>
</evidence>
<dbReference type="GO" id="GO:0052621">
    <property type="term" value="F:diguanylate cyclase activity"/>
    <property type="evidence" value="ECO:0007669"/>
    <property type="project" value="UniProtKB-EC"/>
</dbReference>
<evidence type="ECO:0000313" key="8">
    <source>
        <dbReference type="Proteomes" id="UP000198939"/>
    </source>
</evidence>
<evidence type="ECO:0000259" key="4">
    <source>
        <dbReference type="PROSITE" id="PS50887"/>
    </source>
</evidence>
<dbReference type="EMBL" id="FNXB01000021">
    <property type="protein sequence ID" value="SEI04169.1"/>
    <property type="molecule type" value="Genomic_DNA"/>
</dbReference>
<dbReference type="PROSITE" id="PS50887">
    <property type="entry name" value="GGDEF"/>
    <property type="match status" value="1"/>
</dbReference>
<dbReference type="PANTHER" id="PTHR45138:SF9">
    <property type="entry name" value="DIGUANYLATE CYCLASE DGCM-RELATED"/>
    <property type="match status" value="1"/>
</dbReference>
<dbReference type="SMART" id="SM00267">
    <property type="entry name" value="GGDEF"/>
    <property type="match status" value="1"/>
</dbReference>
<dbReference type="Gene3D" id="3.30.70.270">
    <property type="match status" value="1"/>
</dbReference>
<feature type="transmembrane region" description="Helical" evidence="3">
    <location>
        <begin position="270"/>
        <end position="291"/>
    </location>
</feature>
<keyword evidence="5" id="KW-0548">Nucleotidyltransferase</keyword>
<keyword evidence="3" id="KW-1133">Transmembrane helix</keyword>
<dbReference type="SUPFAM" id="SSF55073">
    <property type="entry name" value="Nucleotide cyclase"/>
    <property type="match status" value="1"/>
</dbReference>
<protein>
    <recommendedName>
        <fullName evidence="1">diguanylate cyclase</fullName>
        <ecNumber evidence="1">2.7.7.65</ecNumber>
    </recommendedName>
</protein>
<feature type="transmembrane region" description="Helical" evidence="3">
    <location>
        <begin position="208"/>
        <end position="227"/>
    </location>
</feature>
<dbReference type="STRING" id="501024.RTCCBAU85039_3922"/>
<feature type="transmembrane region" description="Helical" evidence="3">
    <location>
        <begin position="239"/>
        <end position="258"/>
    </location>
</feature>
<gene>
    <name evidence="5" type="primary">ycdT_2</name>
    <name evidence="5" type="ORF">RTCCBAU85039_3922</name>
    <name evidence="6" type="ORF">SAMN05216228_101987</name>
</gene>
<feature type="transmembrane region" description="Helical" evidence="3">
    <location>
        <begin position="121"/>
        <end position="140"/>
    </location>
</feature>
<dbReference type="InterPro" id="IPR050469">
    <property type="entry name" value="Diguanylate_Cyclase"/>
</dbReference>
<feature type="domain" description="GGDEF" evidence="4">
    <location>
        <begin position="332"/>
        <end position="464"/>
    </location>
</feature>
<dbReference type="EMBL" id="FOCV01000019">
    <property type="protein sequence ID" value="SEO55170.1"/>
    <property type="molecule type" value="Genomic_DNA"/>
</dbReference>
<evidence type="ECO:0000313" key="5">
    <source>
        <dbReference type="EMBL" id="SEI04169.1"/>
    </source>
</evidence>
<feature type="transmembrane region" description="Helical" evidence="3">
    <location>
        <begin position="152"/>
        <end position="171"/>
    </location>
</feature>
<dbReference type="Pfam" id="PF00990">
    <property type="entry name" value="GGDEF"/>
    <property type="match status" value="1"/>
</dbReference>
<dbReference type="FunFam" id="3.30.70.270:FF:000001">
    <property type="entry name" value="Diguanylate cyclase domain protein"/>
    <property type="match status" value="1"/>
</dbReference>
<keyword evidence="5" id="KW-0808">Transferase</keyword>
<keyword evidence="3" id="KW-0472">Membrane</keyword>
<evidence type="ECO:0000256" key="1">
    <source>
        <dbReference type="ARBA" id="ARBA00012528"/>
    </source>
</evidence>
<dbReference type="NCBIfam" id="TIGR00254">
    <property type="entry name" value="GGDEF"/>
    <property type="match status" value="1"/>
</dbReference>
<keyword evidence="8" id="KW-1185">Reference proteome</keyword>
<comment type="catalytic activity">
    <reaction evidence="2">
        <text>2 GTP = 3',3'-c-di-GMP + 2 diphosphate</text>
        <dbReference type="Rhea" id="RHEA:24898"/>
        <dbReference type="ChEBI" id="CHEBI:33019"/>
        <dbReference type="ChEBI" id="CHEBI:37565"/>
        <dbReference type="ChEBI" id="CHEBI:58805"/>
        <dbReference type="EC" id="2.7.7.65"/>
    </reaction>
</comment>
<dbReference type="Proteomes" id="UP000198939">
    <property type="component" value="Unassembled WGS sequence"/>
</dbReference>
<feature type="transmembrane region" description="Helical" evidence="3">
    <location>
        <begin position="85"/>
        <end position="109"/>
    </location>
</feature>
<dbReference type="InterPro" id="IPR043128">
    <property type="entry name" value="Rev_trsase/Diguanyl_cyclase"/>
</dbReference>
<dbReference type="InterPro" id="IPR000160">
    <property type="entry name" value="GGDEF_dom"/>
</dbReference>
<dbReference type="CDD" id="cd01949">
    <property type="entry name" value="GGDEF"/>
    <property type="match status" value="1"/>
</dbReference>
<organism evidence="5 7">
    <name type="scientific">Rhizobium tibeticum</name>
    <dbReference type="NCBI Taxonomy" id="501024"/>
    <lineage>
        <taxon>Bacteria</taxon>
        <taxon>Pseudomonadati</taxon>
        <taxon>Pseudomonadota</taxon>
        <taxon>Alphaproteobacteria</taxon>
        <taxon>Hyphomicrobiales</taxon>
        <taxon>Rhizobiaceae</taxon>
        <taxon>Rhizobium/Agrobacterium group</taxon>
        <taxon>Rhizobium</taxon>
    </lineage>
</organism>
<keyword evidence="3" id="KW-0812">Transmembrane</keyword>
<dbReference type="Proteomes" id="UP000183063">
    <property type="component" value="Unassembled WGS sequence"/>
</dbReference>
<reference evidence="7" key="1">
    <citation type="submission" date="2016-10" db="EMBL/GenBank/DDBJ databases">
        <authorList>
            <person name="Wibberg D."/>
        </authorList>
    </citation>
    <scope>NUCLEOTIDE SEQUENCE [LARGE SCALE GENOMIC DNA]</scope>
</reference>
<proteinExistence type="predicted"/>
<evidence type="ECO:0000256" key="2">
    <source>
        <dbReference type="ARBA" id="ARBA00034247"/>
    </source>
</evidence>
<dbReference type="EC" id="2.7.7.65" evidence="1"/>
<sequence length="500" mass="54142">MQCEQLFARCGVILANRLKERAAITLSHSFCRRQDERILNPFTTVLRLQTRKPNDKSAQKCTDGPSAINEVASFFRKNARNARGIAVFNITTGLAIWCSEAMTLALVAFMAWRHNVRNKTYFYWGMGFLLSGVGFAMVALRGQISDILSIEIGNAIALCGQSAWVVGYLALDRRKVEWWALLPPLVWLAGVFLPWVNDDYTNRVILYNLASATGATALAMAVCTAAWRNEGSRSKLGAIFVIQSLLCFGTAMAMAVIGPTEAEAANFAGAAAMATGFLLTLACALTCLVIMERSEKHLRMLSLTDSLTGVLNRRGLFGRFDAIQESAFQNNRQVAVLLFDLDHFKRVNDRFGHQAGDIVLTVFARMARQFVPAGAFGRMGGEEFAAFATAADQTEAEALAESIRAEFCRIPVSTGDAIIPATVSTGVALASAIEANRDKLVSAADRALYAAKAAGRNCTVIFGEAEAAAPPPPEPDQTSGELVPTLDDQIHALRRVGSLS</sequence>
<name>A0A1H8QLR3_9HYPH</name>
<dbReference type="InterPro" id="IPR029787">
    <property type="entry name" value="Nucleotide_cyclase"/>
</dbReference>
<feature type="transmembrane region" description="Helical" evidence="3">
    <location>
        <begin position="178"/>
        <end position="196"/>
    </location>
</feature>
<reference evidence="6 8" key="2">
    <citation type="submission" date="2016-10" db="EMBL/GenBank/DDBJ databases">
        <authorList>
            <person name="Varghese N."/>
            <person name="Submissions S."/>
        </authorList>
    </citation>
    <scope>NUCLEOTIDE SEQUENCE [LARGE SCALE GENOMIC DNA]</scope>
    <source>
        <strain evidence="6 8">CGMCC 1.7071</strain>
    </source>
</reference>
<dbReference type="AlphaFoldDB" id="A0A1H8QLR3"/>
<reference evidence="5" key="3">
    <citation type="submission" date="2016-10" db="EMBL/GenBank/DDBJ databases">
        <authorList>
            <person name="de Groot N.N."/>
        </authorList>
    </citation>
    <scope>NUCLEOTIDE SEQUENCE [LARGE SCALE GENOMIC DNA]</scope>
    <source>
        <strain evidence="5">CCBAU85039</strain>
    </source>
</reference>
<evidence type="ECO:0000313" key="6">
    <source>
        <dbReference type="EMBL" id="SEO55170.1"/>
    </source>
</evidence>